<evidence type="ECO:0000256" key="2">
    <source>
        <dbReference type="ARBA" id="ARBA00008472"/>
    </source>
</evidence>
<dbReference type="GO" id="GO:0005886">
    <property type="term" value="C:plasma membrane"/>
    <property type="evidence" value="ECO:0007669"/>
    <property type="project" value="UniProtKB-SubCell"/>
</dbReference>
<dbReference type="Pfam" id="PF00507">
    <property type="entry name" value="Oxidored_q4"/>
    <property type="match status" value="1"/>
</dbReference>
<evidence type="ECO:0000313" key="9">
    <source>
        <dbReference type="EMBL" id="WKN38579.1"/>
    </source>
</evidence>
<dbReference type="PROSITE" id="PS51257">
    <property type="entry name" value="PROKAR_LIPOPROTEIN"/>
    <property type="match status" value="1"/>
</dbReference>
<dbReference type="AlphaFoldDB" id="A0AA49GUH1"/>
<protein>
    <recommendedName>
        <fullName evidence="7">NADH-quinone oxidoreductase subunit</fullName>
        <ecNumber evidence="7">7.1.1.-</ecNumber>
    </recommendedName>
</protein>
<evidence type="ECO:0000256" key="7">
    <source>
        <dbReference type="RuleBase" id="RU003639"/>
    </source>
</evidence>
<dbReference type="GO" id="GO:0030964">
    <property type="term" value="C:NADH dehydrogenase complex"/>
    <property type="evidence" value="ECO:0007669"/>
    <property type="project" value="TreeGrafter"/>
</dbReference>
<dbReference type="PANTHER" id="PTHR11058:SF9">
    <property type="entry name" value="NADH-UBIQUINONE OXIDOREDUCTASE CHAIN 3"/>
    <property type="match status" value="1"/>
</dbReference>
<evidence type="ECO:0000256" key="8">
    <source>
        <dbReference type="SAM" id="Phobius"/>
    </source>
</evidence>
<gene>
    <name evidence="9" type="ORF">K4G66_07675</name>
</gene>
<keyword evidence="7" id="KW-0520">NAD</keyword>
<feature type="transmembrane region" description="Helical" evidence="8">
    <location>
        <begin position="6"/>
        <end position="27"/>
    </location>
</feature>
<comment type="similarity">
    <text evidence="2 7">Belongs to the complex I subunit 3 family.</text>
</comment>
<proteinExistence type="inferred from homology"/>
<comment type="catalytic activity">
    <reaction evidence="7">
        <text>a quinone + NADH + 5 H(+)(in) = a quinol + NAD(+) + 4 H(+)(out)</text>
        <dbReference type="Rhea" id="RHEA:57888"/>
        <dbReference type="ChEBI" id="CHEBI:15378"/>
        <dbReference type="ChEBI" id="CHEBI:24646"/>
        <dbReference type="ChEBI" id="CHEBI:57540"/>
        <dbReference type="ChEBI" id="CHEBI:57945"/>
        <dbReference type="ChEBI" id="CHEBI:132124"/>
    </reaction>
</comment>
<feature type="transmembrane region" description="Helical" evidence="8">
    <location>
        <begin position="62"/>
        <end position="83"/>
    </location>
</feature>
<keyword evidence="6 8" id="KW-0472">Membrane</keyword>
<dbReference type="EMBL" id="CP120682">
    <property type="protein sequence ID" value="WKN38579.1"/>
    <property type="molecule type" value="Genomic_DNA"/>
</dbReference>
<accession>A0AA49GUH1</accession>
<reference evidence="9" key="1">
    <citation type="journal article" date="2023" name="Comput. Struct. Biotechnol. J.">
        <title>Discovery of a novel marine Bacteroidetes with a rich repertoire of carbohydrate-active enzymes.</title>
        <authorList>
            <person name="Chen B."/>
            <person name="Liu G."/>
            <person name="Chen Q."/>
            <person name="Wang H."/>
            <person name="Liu L."/>
            <person name="Tang K."/>
        </authorList>
    </citation>
    <scope>NUCLEOTIDE SEQUENCE</scope>
    <source>
        <strain evidence="9">TK19036</strain>
    </source>
</reference>
<evidence type="ECO:0000256" key="6">
    <source>
        <dbReference type="ARBA" id="ARBA00023136"/>
    </source>
</evidence>
<keyword evidence="5 8" id="KW-1133">Transmembrane helix</keyword>
<dbReference type="Gene3D" id="1.20.58.1610">
    <property type="entry name" value="NADH:ubiquinone/plastoquinone oxidoreductase, chain 3"/>
    <property type="match status" value="1"/>
</dbReference>
<evidence type="ECO:0000256" key="3">
    <source>
        <dbReference type="ARBA" id="ARBA00022448"/>
    </source>
</evidence>
<dbReference type="EC" id="7.1.1.-" evidence="7"/>
<dbReference type="PANTHER" id="PTHR11058">
    <property type="entry name" value="NADH-UBIQUINONE OXIDOREDUCTASE CHAIN 3"/>
    <property type="match status" value="1"/>
</dbReference>
<keyword evidence="4 7" id="KW-0812">Transmembrane</keyword>
<sequence length="120" mass="13625">MSPLKQYLILFGMLACTVGWVGMLYLIKKSLGETIQEAGKTIPAESGNLSPKPAWGRYHVHYYGFALLFLAFDMEMAYMYPWAVVYKELGITALLDMGVFLMILFLGLLYTWNQGGLKRQ</sequence>
<reference evidence="9" key="2">
    <citation type="journal article" date="2024" name="Antonie Van Leeuwenhoek">
        <title>Roseihalotalea indica gen. nov., sp. nov., a halophilic Bacteroidetes from mesopelagic Southwest Indian Ocean with higher carbohydrate metabolic potential.</title>
        <authorList>
            <person name="Chen B."/>
            <person name="Zhang M."/>
            <person name="Lin D."/>
            <person name="Ye J."/>
            <person name="Tang K."/>
        </authorList>
    </citation>
    <scope>NUCLEOTIDE SEQUENCE</scope>
    <source>
        <strain evidence="9">TK19036</strain>
    </source>
</reference>
<keyword evidence="3" id="KW-0813">Transport</keyword>
<evidence type="ECO:0000256" key="4">
    <source>
        <dbReference type="ARBA" id="ARBA00022692"/>
    </source>
</evidence>
<evidence type="ECO:0000256" key="5">
    <source>
        <dbReference type="ARBA" id="ARBA00022989"/>
    </source>
</evidence>
<comment type="subcellular location">
    <subcellularLocation>
        <location evidence="7">Cell membrane</location>
        <topology evidence="7">Multi-pass membrane protein</topology>
    </subcellularLocation>
    <subcellularLocation>
        <location evidence="1">Membrane</location>
    </subcellularLocation>
</comment>
<evidence type="ECO:0000256" key="1">
    <source>
        <dbReference type="ARBA" id="ARBA00004370"/>
    </source>
</evidence>
<dbReference type="InterPro" id="IPR038430">
    <property type="entry name" value="NDAH_ubi_oxred_su3_sf"/>
</dbReference>
<name>A0AA49GUH1_9BACT</name>
<comment type="function">
    <text evidence="7">NDH-1 shuttles electrons from NADH, via FMN and iron-sulfur (Fe-S) centers, to quinones in the respiratory chain.</text>
</comment>
<keyword evidence="7" id="KW-0874">Quinone</keyword>
<dbReference type="GO" id="GO:0048038">
    <property type="term" value="F:quinone binding"/>
    <property type="evidence" value="ECO:0007669"/>
    <property type="project" value="UniProtKB-KW"/>
</dbReference>
<organism evidence="9">
    <name type="scientific">Roseihalotalea indica</name>
    <dbReference type="NCBI Taxonomy" id="2867963"/>
    <lineage>
        <taxon>Bacteria</taxon>
        <taxon>Pseudomonadati</taxon>
        <taxon>Bacteroidota</taxon>
        <taxon>Cytophagia</taxon>
        <taxon>Cytophagales</taxon>
        <taxon>Catalimonadaceae</taxon>
        <taxon>Roseihalotalea</taxon>
    </lineage>
</organism>
<feature type="transmembrane region" description="Helical" evidence="8">
    <location>
        <begin position="89"/>
        <end position="112"/>
    </location>
</feature>
<dbReference type="GO" id="GO:0008137">
    <property type="term" value="F:NADH dehydrogenase (ubiquinone) activity"/>
    <property type="evidence" value="ECO:0007669"/>
    <property type="project" value="InterPro"/>
</dbReference>
<dbReference type="InterPro" id="IPR000440">
    <property type="entry name" value="NADH_UbQ/plastoQ_OxRdtase_su3"/>
</dbReference>